<name>A0A1I0Y548_9CLOT</name>
<dbReference type="OrthoDB" id="335833at2"/>
<keyword evidence="8" id="KW-0547">Nucleotide-binding</keyword>
<dbReference type="InterPro" id="IPR003594">
    <property type="entry name" value="HATPase_dom"/>
</dbReference>
<evidence type="ECO:0000256" key="8">
    <source>
        <dbReference type="ARBA" id="ARBA00022741"/>
    </source>
</evidence>
<evidence type="ECO:0000259" key="15">
    <source>
        <dbReference type="PROSITE" id="PS50109"/>
    </source>
</evidence>
<evidence type="ECO:0000313" key="17">
    <source>
        <dbReference type="Proteomes" id="UP000198619"/>
    </source>
</evidence>
<evidence type="ECO:0000256" key="1">
    <source>
        <dbReference type="ARBA" id="ARBA00000085"/>
    </source>
</evidence>
<dbReference type="InterPro" id="IPR036890">
    <property type="entry name" value="HATPase_C_sf"/>
</dbReference>
<dbReference type="PRINTS" id="PR00344">
    <property type="entry name" value="BCTRLSENSOR"/>
</dbReference>
<sequence length="313" mass="36511">MNTYLLILIIFLMCVCCISIFKNIYFSNQIDEINRSLEQIRDGNFNMRLRLYSSNKGLQNLGVNLNSIIDEFQRIVEKKEYLEESRKKMISNISHDLRTPLTSVLGYLEALHKDSTLDKEERKYFLDIVYIKAQRLYSLLEQYFQLSKIEAEDVPIKLEKINLTNIVKDALVEFYQEFVKENIEPIIEIQEKDLFVWGDSKAIDRILSNLLLNALRYGKEQKTIGLMMKEKNSMVWVEIWNGGAGIPEKDIPYIFDRLYTAEPSRNEKLRGSGLGLAIVKKLIERLNGKVLVKSIPNEKTTFSFGLPLYKQLM</sequence>
<comment type="catalytic activity">
    <reaction evidence="1">
        <text>ATP + protein L-histidine = ADP + protein N-phospho-L-histidine.</text>
        <dbReference type="EC" id="2.7.13.3"/>
    </reaction>
</comment>
<dbReference type="FunFam" id="3.30.565.10:FF:000013">
    <property type="entry name" value="Two-component sensor histidine kinase"/>
    <property type="match status" value="1"/>
</dbReference>
<evidence type="ECO:0000256" key="6">
    <source>
        <dbReference type="ARBA" id="ARBA00022679"/>
    </source>
</evidence>
<dbReference type="GO" id="GO:0000155">
    <property type="term" value="F:phosphorelay sensor kinase activity"/>
    <property type="evidence" value="ECO:0007669"/>
    <property type="project" value="InterPro"/>
</dbReference>
<dbReference type="GO" id="GO:0016036">
    <property type="term" value="P:cellular response to phosphate starvation"/>
    <property type="evidence" value="ECO:0007669"/>
    <property type="project" value="TreeGrafter"/>
</dbReference>
<evidence type="ECO:0000256" key="7">
    <source>
        <dbReference type="ARBA" id="ARBA00022692"/>
    </source>
</evidence>
<evidence type="ECO:0000256" key="2">
    <source>
        <dbReference type="ARBA" id="ARBA00004236"/>
    </source>
</evidence>
<accession>A0A1I0Y548</accession>
<dbReference type="CDD" id="cd00082">
    <property type="entry name" value="HisKA"/>
    <property type="match status" value="1"/>
</dbReference>
<protein>
    <recommendedName>
        <fullName evidence="3">histidine kinase</fullName>
        <ecNumber evidence="3">2.7.13.3</ecNumber>
    </recommendedName>
</protein>
<dbReference type="Gene3D" id="6.10.340.10">
    <property type="match status" value="1"/>
</dbReference>
<dbReference type="PANTHER" id="PTHR45453:SF1">
    <property type="entry name" value="PHOSPHATE REGULON SENSOR PROTEIN PHOR"/>
    <property type="match status" value="1"/>
</dbReference>
<keyword evidence="7 14" id="KW-0812">Transmembrane</keyword>
<feature type="domain" description="Histidine kinase" evidence="15">
    <location>
        <begin position="92"/>
        <end position="310"/>
    </location>
</feature>
<dbReference type="SMART" id="SM00387">
    <property type="entry name" value="HATPase_c"/>
    <property type="match status" value="1"/>
</dbReference>
<dbReference type="GO" id="GO:0004721">
    <property type="term" value="F:phosphoprotein phosphatase activity"/>
    <property type="evidence" value="ECO:0007669"/>
    <property type="project" value="TreeGrafter"/>
</dbReference>
<evidence type="ECO:0000256" key="4">
    <source>
        <dbReference type="ARBA" id="ARBA00022475"/>
    </source>
</evidence>
<evidence type="ECO:0000256" key="11">
    <source>
        <dbReference type="ARBA" id="ARBA00022989"/>
    </source>
</evidence>
<dbReference type="EC" id="2.7.13.3" evidence="3"/>
<dbReference type="Gene3D" id="3.30.565.10">
    <property type="entry name" value="Histidine kinase-like ATPase, C-terminal domain"/>
    <property type="match status" value="1"/>
</dbReference>
<dbReference type="GO" id="GO:0005886">
    <property type="term" value="C:plasma membrane"/>
    <property type="evidence" value="ECO:0007669"/>
    <property type="project" value="UniProtKB-SubCell"/>
</dbReference>
<dbReference type="InterPro" id="IPR005467">
    <property type="entry name" value="His_kinase_dom"/>
</dbReference>
<reference evidence="16 17" key="1">
    <citation type="submission" date="2016-10" db="EMBL/GenBank/DDBJ databases">
        <authorList>
            <person name="de Groot N.N."/>
        </authorList>
    </citation>
    <scope>NUCLEOTIDE SEQUENCE [LARGE SCALE GENOMIC DNA]</scope>
    <source>
        <strain evidence="16 17">DSM 12271</strain>
    </source>
</reference>
<dbReference type="SUPFAM" id="SSF47384">
    <property type="entry name" value="Homodimeric domain of signal transducing histidine kinase"/>
    <property type="match status" value="1"/>
</dbReference>
<evidence type="ECO:0000256" key="14">
    <source>
        <dbReference type="SAM" id="Phobius"/>
    </source>
</evidence>
<organism evidence="16 17">
    <name type="scientific">Clostridium frigidicarnis</name>
    <dbReference type="NCBI Taxonomy" id="84698"/>
    <lineage>
        <taxon>Bacteria</taxon>
        <taxon>Bacillati</taxon>
        <taxon>Bacillota</taxon>
        <taxon>Clostridia</taxon>
        <taxon>Eubacteriales</taxon>
        <taxon>Clostridiaceae</taxon>
        <taxon>Clostridium</taxon>
    </lineage>
</organism>
<dbReference type="Proteomes" id="UP000198619">
    <property type="component" value="Unassembled WGS sequence"/>
</dbReference>
<keyword evidence="6" id="KW-0808">Transferase</keyword>
<dbReference type="Gene3D" id="1.10.287.130">
    <property type="match status" value="1"/>
</dbReference>
<keyword evidence="4" id="KW-1003">Cell membrane</keyword>
<dbReference type="PANTHER" id="PTHR45453">
    <property type="entry name" value="PHOSPHATE REGULON SENSOR PROTEIN PHOR"/>
    <property type="match status" value="1"/>
</dbReference>
<evidence type="ECO:0000256" key="9">
    <source>
        <dbReference type="ARBA" id="ARBA00022777"/>
    </source>
</evidence>
<dbReference type="Pfam" id="PF02518">
    <property type="entry name" value="HATPase_c"/>
    <property type="match status" value="1"/>
</dbReference>
<evidence type="ECO:0000256" key="13">
    <source>
        <dbReference type="ARBA" id="ARBA00023136"/>
    </source>
</evidence>
<keyword evidence="9 16" id="KW-0418">Kinase</keyword>
<dbReference type="SUPFAM" id="SSF55874">
    <property type="entry name" value="ATPase domain of HSP90 chaperone/DNA topoisomerase II/histidine kinase"/>
    <property type="match status" value="1"/>
</dbReference>
<dbReference type="PROSITE" id="PS50109">
    <property type="entry name" value="HIS_KIN"/>
    <property type="match status" value="1"/>
</dbReference>
<keyword evidence="13 14" id="KW-0472">Membrane</keyword>
<dbReference type="EMBL" id="FOKI01000011">
    <property type="protein sequence ID" value="SFB07977.1"/>
    <property type="molecule type" value="Genomic_DNA"/>
</dbReference>
<dbReference type="AlphaFoldDB" id="A0A1I0Y548"/>
<evidence type="ECO:0000313" key="16">
    <source>
        <dbReference type="EMBL" id="SFB07977.1"/>
    </source>
</evidence>
<dbReference type="GO" id="GO:0005524">
    <property type="term" value="F:ATP binding"/>
    <property type="evidence" value="ECO:0007669"/>
    <property type="project" value="UniProtKB-KW"/>
</dbReference>
<evidence type="ECO:0000256" key="10">
    <source>
        <dbReference type="ARBA" id="ARBA00022840"/>
    </source>
</evidence>
<dbReference type="STRING" id="84698.SAMN04488528_101120"/>
<comment type="subcellular location">
    <subcellularLocation>
        <location evidence="2">Cell membrane</location>
    </subcellularLocation>
</comment>
<keyword evidence="5" id="KW-0597">Phosphoprotein</keyword>
<evidence type="ECO:0000256" key="3">
    <source>
        <dbReference type="ARBA" id="ARBA00012438"/>
    </source>
</evidence>
<dbReference type="SMART" id="SM00388">
    <property type="entry name" value="HisKA"/>
    <property type="match status" value="1"/>
</dbReference>
<dbReference type="InterPro" id="IPR036097">
    <property type="entry name" value="HisK_dim/P_sf"/>
</dbReference>
<dbReference type="InterPro" id="IPR050351">
    <property type="entry name" value="BphY/WalK/GraS-like"/>
</dbReference>
<feature type="transmembrane region" description="Helical" evidence="14">
    <location>
        <begin position="6"/>
        <end position="25"/>
    </location>
</feature>
<proteinExistence type="predicted"/>
<dbReference type="InterPro" id="IPR004358">
    <property type="entry name" value="Sig_transdc_His_kin-like_C"/>
</dbReference>
<dbReference type="InterPro" id="IPR003661">
    <property type="entry name" value="HisK_dim/P_dom"/>
</dbReference>
<evidence type="ECO:0000256" key="5">
    <source>
        <dbReference type="ARBA" id="ARBA00022553"/>
    </source>
</evidence>
<keyword evidence="10" id="KW-0067">ATP-binding</keyword>
<keyword evidence="11 14" id="KW-1133">Transmembrane helix</keyword>
<keyword evidence="12" id="KW-0902">Two-component regulatory system</keyword>
<gene>
    <name evidence="16" type="ORF">SAMN04488528_101120</name>
</gene>
<evidence type="ECO:0000256" key="12">
    <source>
        <dbReference type="ARBA" id="ARBA00023012"/>
    </source>
</evidence>
<dbReference type="Pfam" id="PF00512">
    <property type="entry name" value="HisKA"/>
    <property type="match status" value="1"/>
</dbReference>
<dbReference type="FunFam" id="1.10.287.130:FF:000008">
    <property type="entry name" value="Two-component sensor histidine kinase"/>
    <property type="match status" value="1"/>
</dbReference>
<keyword evidence="17" id="KW-1185">Reference proteome</keyword>